<feature type="transmembrane region" description="Helical" evidence="1">
    <location>
        <begin position="357"/>
        <end position="377"/>
    </location>
</feature>
<feature type="transmembrane region" description="Helical" evidence="1">
    <location>
        <begin position="289"/>
        <end position="306"/>
    </location>
</feature>
<evidence type="ECO:0000256" key="1">
    <source>
        <dbReference type="SAM" id="Phobius"/>
    </source>
</evidence>
<sequence>MNLLKPTKVSTFFENILATSNREFPTLLVLSVAIIISSLYGANRGLNWSDYGQIFHFGNRILNGDFPYRDFSYQTGFIAIFVNAFFQKLLGQYYFSSLVVGLLVKLFTLLALYFTLRQFTSRFISINICIGFSLLAPELISSGHEYWVNLFLTIAGLFIVIGCKNLESQNAYLYILLAGIYLGLTVGLRQSNGILCILVTSVVILCHSLKYGKAYIQKVTLPLIAGVCVSLVAIASFLLLNKAMSAAIYELFIAAGEKKNFSAFSGALDALSGGAFFGSSVTNAIIKNILYNVIPLLIIGGIFILIKSASNSPKQQAFNHKIGVLIPVLAILGIAIQEIARFGSTGNHSIGQIISEIFIYDIPRISLSIALLMGCLWPTKTEAFLGLSAPIFSILVAFTLGTVWSMQMSWVGRSYVSTRMLIALVMLVAIASNQIPNAWKKRLSTAFLLVAIGVFYSQVISHSLGQEGIYVGFYKNNYSLNHPMTKFITVHQEKAKAFSMLRQYIKPGDSCFIYGSAPILYTLLDCKNPTRNDVAYADAVTLNDARKAVAALKANPPEWIIETPLAPAIEKESKNPPSFYDFAGQPGPIELRAGLKDMIKNYRLVSQVKELFPEAEKLETRDFDQVLKYRLYKLEP</sequence>
<evidence type="ECO:0008006" key="4">
    <source>
        <dbReference type="Google" id="ProtNLM"/>
    </source>
</evidence>
<comment type="caution">
    <text evidence="2">The sequence shown here is derived from an EMBL/GenBank/DDBJ whole genome shotgun (WGS) entry which is preliminary data.</text>
</comment>
<reference evidence="2" key="1">
    <citation type="submission" date="2019-10" db="EMBL/GenBank/DDBJ databases">
        <title>Draft genome sequece of Microseira wollei NIES-4236.</title>
        <authorList>
            <person name="Yamaguchi H."/>
            <person name="Suzuki S."/>
            <person name="Kawachi M."/>
        </authorList>
    </citation>
    <scope>NUCLEOTIDE SEQUENCE</scope>
    <source>
        <strain evidence="2">NIES-4236</strain>
    </source>
</reference>
<protein>
    <recommendedName>
        <fullName evidence="4">Glycosyltransferase RgtA/B/C/D-like domain-containing protein</fullName>
    </recommendedName>
</protein>
<dbReference type="AlphaFoldDB" id="A0AAV3X6D1"/>
<feature type="transmembrane region" description="Helical" evidence="1">
    <location>
        <begin position="443"/>
        <end position="460"/>
    </location>
</feature>
<evidence type="ECO:0000313" key="2">
    <source>
        <dbReference type="EMBL" id="GET35767.1"/>
    </source>
</evidence>
<organism evidence="2 3">
    <name type="scientific">Microseira wollei NIES-4236</name>
    <dbReference type="NCBI Taxonomy" id="2530354"/>
    <lineage>
        <taxon>Bacteria</taxon>
        <taxon>Bacillati</taxon>
        <taxon>Cyanobacteriota</taxon>
        <taxon>Cyanophyceae</taxon>
        <taxon>Oscillatoriophycideae</taxon>
        <taxon>Aerosakkonematales</taxon>
        <taxon>Aerosakkonemataceae</taxon>
        <taxon>Microseira</taxon>
    </lineage>
</organism>
<feature type="transmembrane region" description="Helical" evidence="1">
    <location>
        <begin position="170"/>
        <end position="186"/>
    </location>
</feature>
<dbReference type="Proteomes" id="UP001050975">
    <property type="component" value="Unassembled WGS sequence"/>
</dbReference>
<keyword evidence="1" id="KW-1133">Transmembrane helix</keyword>
<feature type="transmembrane region" description="Helical" evidence="1">
    <location>
        <begin position="146"/>
        <end position="163"/>
    </location>
</feature>
<keyword evidence="3" id="KW-1185">Reference proteome</keyword>
<feature type="transmembrane region" description="Helical" evidence="1">
    <location>
        <begin position="384"/>
        <end position="404"/>
    </location>
</feature>
<feature type="transmembrane region" description="Helical" evidence="1">
    <location>
        <begin position="192"/>
        <end position="209"/>
    </location>
</feature>
<accession>A0AAV3X6D1</accession>
<feature type="transmembrane region" description="Helical" evidence="1">
    <location>
        <begin position="24"/>
        <end position="42"/>
    </location>
</feature>
<keyword evidence="1" id="KW-0812">Transmembrane</keyword>
<dbReference type="EMBL" id="BLAY01000004">
    <property type="protein sequence ID" value="GET35767.1"/>
    <property type="molecule type" value="Genomic_DNA"/>
</dbReference>
<proteinExistence type="predicted"/>
<feature type="transmembrane region" description="Helical" evidence="1">
    <location>
        <begin position="221"/>
        <end position="240"/>
    </location>
</feature>
<dbReference type="RefSeq" id="WP_226574219.1">
    <property type="nucleotide sequence ID" value="NZ_BLAY01000004.1"/>
</dbReference>
<keyword evidence="1" id="KW-0472">Membrane</keyword>
<gene>
    <name evidence="2" type="ORF">MiSe_05130</name>
</gene>
<feature type="transmembrane region" description="Helical" evidence="1">
    <location>
        <begin position="123"/>
        <end position="140"/>
    </location>
</feature>
<feature type="transmembrane region" description="Helical" evidence="1">
    <location>
        <begin position="410"/>
        <end position="431"/>
    </location>
</feature>
<evidence type="ECO:0000313" key="3">
    <source>
        <dbReference type="Proteomes" id="UP001050975"/>
    </source>
</evidence>
<feature type="transmembrane region" description="Helical" evidence="1">
    <location>
        <begin position="93"/>
        <end position="116"/>
    </location>
</feature>
<name>A0AAV3X6D1_9CYAN</name>
<feature type="transmembrane region" description="Helical" evidence="1">
    <location>
        <begin position="318"/>
        <end position="337"/>
    </location>
</feature>